<feature type="region of interest" description="Disordered" evidence="1">
    <location>
        <begin position="242"/>
        <end position="271"/>
    </location>
</feature>
<feature type="region of interest" description="Disordered" evidence="1">
    <location>
        <begin position="546"/>
        <end position="623"/>
    </location>
</feature>
<gene>
    <name evidence="3" type="ORF">Pcatena_15710</name>
</gene>
<dbReference type="EMBL" id="AP019367">
    <property type="protein sequence ID" value="BBH50984.1"/>
    <property type="molecule type" value="Genomic_DNA"/>
</dbReference>
<dbReference type="Gene3D" id="3.40.630.10">
    <property type="entry name" value="Zn peptidases"/>
    <property type="match status" value="2"/>
</dbReference>
<feature type="compositionally biased region" description="Low complexity" evidence="1">
    <location>
        <begin position="339"/>
        <end position="365"/>
    </location>
</feature>
<feature type="compositionally biased region" description="Polar residues" evidence="1">
    <location>
        <begin position="511"/>
        <end position="522"/>
    </location>
</feature>
<name>A0A3G9K8D5_9ACTN</name>
<proteinExistence type="predicted"/>
<feature type="transmembrane region" description="Helical" evidence="2">
    <location>
        <begin position="162"/>
        <end position="182"/>
    </location>
</feature>
<evidence type="ECO:0000313" key="3">
    <source>
        <dbReference type="EMBL" id="BBH50984.1"/>
    </source>
</evidence>
<organism evidence="3 4">
    <name type="scientific">Parolsenella catena</name>
    <dbReference type="NCBI Taxonomy" id="2003188"/>
    <lineage>
        <taxon>Bacteria</taxon>
        <taxon>Bacillati</taxon>
        <taxon>Actinomycetota</taxon>
        <taxon>Coriobacteriia</taxon>
        <taxon>Coriobacteriales</taxon>
        <taxon>Atopobiaceae</taxon>
        <taxon>Parolsenella</taxon>
    </lineage>
</organism>
<dbReference type="GeneID" id="88849713"/>
<dbReference type="KEGG" id="pcat:Pcatena_15710"/>
<evidence type="ECO:0000256" key="1">
    <source>
        <dbReference type="SAM" id="MobiDB-lite"/>
    </source>
</evidence>
<keyword evidence="2" id="KW-0812">Transmembrane</keyword>
<accession>A0A3G9K8D5</accession>
<feature type="region of interest" description="Disordered" evidence="1">
    <location>
        <begin position="455"/>
        <end position="484"/>
    </location>
</feature>
<keyword evidence="2" id="KW-0472">Membrane</keyword>
<evidence type="ECO:0008006" key="5">
    <source>
        <dbReference type="Google" id="ProtNLM"/>
    </source>
</evidence>
<feature type="transmembrane region" description="Helical" evidence="2">
    <location>
        <begin position="55"/>
        <end position="74"/>
    </location>
</feature>
<feature type="region of interest" description="Disordered" evidence="1">
    <location>
        <begin position="648"/>
        <end position="678"/>
    </location>
</feature>
<reference evidence="4" key="1">
    <citation type="submission" date="2018-11" db="EMBL/GenBank/DDBJ databases">
        <title>Comparative genomics of Parolsenella catena and Libanicoccus massiliensis: Reclassification of Libanicoccus massiliensis as Parolsenella massiliensis comb. nov.</title>
        <authorList>
            <person name="Sakamoto M."/>
            <person name="Ikeyama N."/>
            <person name="Murakami T."/>
            <person name="Mori H."/>
            <person name="Yuki M."/>
            <person name="Ohkuma M."/>
        </authorList>
    </citation>
    <scope>NUCLEOTIDE SEQUENCE [LARGE SCALE GENOMIC DNA]</scope>
    <source>
        <strain evidence="4">JCM 31932</strain>
    </source>
</reference>
<keyword evidence="4" id="KW-1185">Reference proteome</keyword>
<feature type="region of interest" description="Disordered" evidence="1">
    <location>
        <begin position="313"/>
        <end position="437"/>
    </location>
</feature>
<evidence type="ECO:0000313" key="4">
    <source>
        <dbReference type="Proteomes" id="UP000273154"/>
    </source>
</evidence>
<dbReference type="RefSeq" id="WP_126423227.1">
    <property type="nucleotide sequence ID" value="NZ_AP019367.1"/>
</dbReference>
<feature type="transmembrane region" description="Helical" evidence="2">
    <location>
        <begin position="189"/>
        <end position="210"/>
    </location>
</feature>
<dbReference type="Proteomes" id="UP000273154">
    <property type="component" value="Chromosome"/>
</dbReference>
<feature type="compositionally biased region" description="Basic and acidic residues" evidence="1">
    <location>
        <begin position="259"/>
        <end position="271"/>
    </location>
</feature>
<sequence length="878" mass="94051">MSITKDYLERLDTEVGIAPAGSQEELDCAHILAEEFSAHGLKTELQDFSAPSLGYVPYGVALVLLFVGLLLMGVGNMAATIVGLILVAAMLALLWMVYTGRDVIGKFGPSAHSQNVIAVREAEVDPSERERPIVVVAHYDTGRLDFLSRPEFAMAKKYLASYSIYLAAAVAVCALIQLLGFIPEPARRTFWVIGLVACLPLLVWGVSLIASKFMPYASGSVDNKSSVAAMLGVMDRVTQGVKVERPERDAAQAAPESVSEPKKREPEMRREVEEVIGTRHGEKVIRELGILPAECSITYIEPEVRMVPVATPIDEPQVTQPLDQVDSPSEDSRSDDEASTASDSAAADAEVESATQPVSDESSASHADDAGVTSELPLDAPSSDDAADDTRPMAVVDEARIDTSDETAANTTLAMSGIDLSQLEDGENANEGPLVETDHSGLYTMADEDASDMVAAGRPERPRPNAVADPDWGKSSYKPTRRANVSNVARRAALFDLPDPKVSGQDGLGPASSQLPPRSQMAQRLADASQQAVAAPSSVRIDKAAAAPVVRQKPASQPDDIEVLSASPSHEADEKRHGRGRFSGLFGKRRKQEESMSEWLGVDDDYDAKKSGESIGSWDNFGDDSGNAHWKGGAALNINLRKLKDKLPSIPARGSDEDAEDEAEPRVDEVQNENDVPLGTDDASSLDAAANEQTQAASAYVEDEHPVYNDAAISPTDRALRDSILAMGDDELRTHDIWFVATGSSSLNHAGASAFVDAHRKDLRGAFVVNLECIGAGDLALLTQEGFGVTRRSDRRFLSLLESVAADLHLGVDKVARPWANTDATMLMRKRMRAVTLMGLGAGDLPACAHTAEDVSANVSPERVEDVCALVLEAIRRA</sequence>
<dbReference type="SUPFAM" id="SSF53187">
    <property type="entry name" value="Zn-dependent exopeptidases"/>
    <property type="match status" value="2"/>
</dbReference>
<keyword evidence="2" id="KW-1133">Transmembrane helix</keyword>
<dbReference type="OrthoDB" id="3169450at2"/>
<feature type="region of interest" description="Disordered" evidence="1">
    <location>
        <begin position="496"/>
        <end position="533"/>
    </location>
</feature>
<evidence type="ECO:0000256" key="2">
    <source>
        <dbReference type="SAM" id="Phobius"/>
    </source>
</evidence>
<dbReference type="AlphaFoldDB" id="A0A3G9K8D5"/>
<feature type="transmembrane region" description="Helical" evidence="2">
    <location>
        <begin position="81"/>
        <end position="98"/>
    </location>
</feature>
<protein>
    <recommendedName>
        <fullName evidence="5">Peptidase M28 domain-containing protein</fullName>
    </recommendedName>
</protein>